<organism evidence="1 2">
    <name type="scientific">Siphonobacter curvatus</name>
    <dbReference type="NCBI Taxonomy" id="2094562"/>
    <lineage>
        <taxon>Bacteria</taxon>
        <taxon>Pseudomonadati</taxon>
        <taxon>Bacteroidota</taxon>
        <taxon>Cytophagia</taxon>
        <taxon>Cytophagales</taxon>
        <taxon>Cytophagaceae</taxon>
        <taxon>Siphonobacter</taxon>
    </lineage>
</organism>
<name>A0A2S7IFH9_9BACT</name>
<protein>
    <submittedName>
        <fullName evidence="1">Uncharacterized protein</fullName>
    </submittedName>
</protein>
<comment type="caution">
    <text evidence="1">The sequence shown here is derived from an EMBL/GenBank/DDBJ whole genome shotgun (WGS) entry which is preliminary data.</text>
</comment>
<dbReference type="AlphaFoldDB" id="A0A2S7IFH9"/>
<keyword evidence="2" id="KW-1185">Reference proteome</keyword>
<gene>
    <name evidence="1" type="ORF">C5O19_24080</name>
</gene>
<reference evidence="2" key="1">
    <citation type="submission" date="2018-02" db="EMBL/GenBank/DDBJ databases">
        <title>Genome sequencing of Solimonas sp. HR-BB.</title>
        <authorList>
            <person name="Lee Y."/>
            <person name="Jeon C.O."/>
        </authorList>
    </citation>
    <scope>NUCLEOTIDE SEQUENCE [LARGE SCALE GENOMIC DNA]</scope>
    <source>
        <strain evidence="2">HR-U</strain>
    </source>
</reference>
<accession>A0A2S7IFH9</accession>
<dbReference type="EMBL" id="PTRA01000008">
    <property type="protein sequence ID" value="PQA53756.1"/>
    <property type="molecule type" value="Genomic_DNA"/>
</dbReference>
<dbReference type="Proteomes" id="UP000239590">
    <property type="component" value="Unassembled WGS sequence"/>
</dbReference>
<sequence length="82" mass="9837">MWLYLRFKRRRSGKVFAVAVARDESRDEYVEIFDVGFLTFDEEDTLGERLVRTATFSWINFLEINGNFYYKFCEGLCNLPNF</sequence>
<evidence type="ECO:0000313" key="2">
    <source>
        <dbReference type="Proteomes" id="UP000239590"/>
    </source>
</evidence>
<evidence type="ECO:0000313" key="1">
    <source>
        <dbReference type="EMBL" id="PQA53756.1"/>
    </source>
</evidence>
<proteinExistence type="predicted"/>